<keyword evidence="3" id="KW-1185">Reference proteome</keyword>
<reference evidence="2" key="1">
    <citation type="journal article" date="2021" name="Sci. Adv.">
        <title>The American lobster genome reveals insights on longevity, neural, and immune adaptations.</title>
        <authorList>
            <person name="Polinski J.M."/>
            <person name="Zimin A.V."/>
            <person name="Clark K.F."/>
            <person name="Kohn A.B."/>
            <person name="Sadowski N."/>
            <person name="Timp W."/>
            <person name="Ptitsyn A."/>
            <person name="Khanna P."/>
            <person name="Romanova D.Y."/>
            <person name="Williams P."/>
            <person name="Greenwood S.J."/>
            <person name="Moroz L.L."/>
            <person name="Walt D.R."/>
            <person name="Bodnar A.G."/>
        </authorList>
    </citation>
    <scope>NUCLEOTIDE SEQUENCE</scope>
    <source>
        <strain evidence="2">GMGI-L3</strain>
    </source>
</reference>
<evidence type="ECO:0000256" key="1">
    <source>
        <dbReference type="SAM" id="MobiDB-lite"/>
    </source>
</evidence>
<dbReference type="EMBL" id="JAHLQT010035980">
    <property type="protein sequence ID" value="KAG7157949.1"/>
    <property type="molecule type" value="Genomic_DNA"/>
</dbReference>
<sequence length="151" mass="18024">MDDLRDYDEEEEEDEDEEEEQEEEEEEEDVQSEITSADDIHELIGTALEYQYMLDKRTSPWEMCEWKDEELENFKINLEAVDRLYYIYHSDEGVSRQDFEFVGRMVYNDRLIYIQMDAGCDYTGFDCAGGGEIYITFDAQIFLKSIITDKY</sequence>
<comment type="caution">
    <text evidence="2">The sequence shown here is derived from an EMBL/GenBank/DDBJ whole genome shotgun (WGS) entry which is preliminary data.</text>
</comment>
<accession>A0A8J5JLJ7</accession>
<name>A0A8J5JLJ7_HOMAM</name>
<evidence type="ECO:0000313" key="2">
    <source>
        <dbReference type="EMBL" id="KAG7157949.1"/>
    </source>
</evidence>
<gene>
    <name evidence="2" type="ORF">Hamer_G026506</name>
</gene>
<feature type="compositionally biased region" description="Acidic residues" evidence="1">
    <location>
        <begin position="1"/>
        <end position="31"/>
    </location>
</feature>
<evidence type="ECO:0000313" key="3">
    <source>
        <dbReference type="Proteomes" id="UP000747542"/>
    </source>
</evidence>
<feature type="region of interest" description="Disordered" evidence="1">
    <location>
        <begin position="1"/>
        <end position="37"/>
    </location>
</feature>
<dbReference type="AlphaFoldDB" id="A0A8J5JLJ7"/>
<dbReference type="Proteomes" id="UP000747542">
    <property type="component" value="Unassembled WGS sequence"/>
</dbReference>
<proteinExistence type="predicted"/>
<organism evidence="2 3">
    <name type="scientific">Homarus americanus</name>
    <name type="common">American lobster</name>
    <dbReference type="NCBI Taxonomy" id="6706"/>
    <lineage>
        <taxon>Eukaryota</taxon>
        <taxon>Metazoa</taxon>
        <taxon>Ecdysozoa</taxon>
        <taxon>Arthropoda</taxon>
        <taxon>Crustacea</taxon>
        <taxon>Multicrustacea</taxon>
        <taxon>Malacostraca</taxon>
        <taxon>Eumalacostraca</taxon>
        <taxon>Eucarida</taxon>
        <taxon>Decapoda</taxon>
        <taxon>Pleocyemata</taxon>
        <taxon>Astacidea</taxon>
        <taxon>Nephropoidea</taxon>
        <taxon>Nephropidae</taxon>
        <taxon>Homarus</taxon>
    </lineage>
</organism>
<protein>
    <submittedName>
        <fullName evidence="2">Uncharacterized protein</fullName>
    </submittedName>
</protein>